<protein>
    <submittedName>
        <fullName evidence="2">Uncharacterized protein</fullName>
    </submittedName>
</protein>
<dbReference type="Proteomes" id="UP000001025">
    <property type="component" value="Chromosome"/>
</dbReference>
<dbReference type="AlphaFoldDB" id="Q7UW33"/>
<dbReference type="InParanoid" id="Q7UW33"/>
<keyword evidence="3" id="KW-1185">Reference proteome</keyword>
<proteinExistence type="predicted"/>
<evidence type="ECO:0000256" key="1">
    <source>
        <dbReference type="SAM" id="MobiDB-lite"/>
    </source>
</evidence>
<name>Q7UW33_RHOBA</name>
<dbReference type="STRING" id="243090.RB2297"/>
<evidence type="ECO:0000313" key="2">
    <source>
        <dbReference type="EMBL" id="CAD72538.1"/>
    </source>
</evidence>
<feature type="region of interest" description="Disordered" evidence="1">
    <location>
        <begin position="1"/>
        <end position="38"/>
    </location>
</feature>
<gene>
    <name evidence="2" type="ordered locus">RB2297</name>
</gene>
<evidence type="ECO:0000313" key="3">
    <source>
        <dbReference type="Proteomes" id="UP000001025"/>
    </source>
</evidence>
<dbReference type="KEGG" id="rba:RB2297"/>
<dbReference type="EMBL" id="BX294136">
    <property type="protein sequence ID" value="CAD72538.1"/>
    <property type="molecule type" value="Genomic_DNA"/>
</dbReference>
<accession>Q7UW33</accession>
<sequence length="104" mass="11229">MLRVAPLRGRGGLRAGFSAEPSSRFARPSHGEGEGNQLARQQLRSCTAFFGERRLVALLCLSGLEAQPTESSGPPPSRTGRGHKKTDVVTDLNLRHHAGQVNTR</sequence>
<reference evidence="2 3" key="1">
    <citation type="journal article" date="2003" name="Proc. Natl. Acad. Sci. U.S.A.">
        <title>Complete genome sequence of the marine planctomycete Pirellula sp. strain 1.</title>
        <authorList>
            <person name="Gloeckner F.O."/>
            <person name="Kube M."/>
            <person name="Bauer M."/>
            <person name="Teeling H."/>
            <person name="Lombardot T."/>
            <person name="Ludwig W."/>
            <person name="Gade D."/>
            <person name="Beck A."/>
            <person name="Borzym K."/>
            <person name="Heitmann K."/>
            <person name="Rabus R."/>
            <person name="Schlesner H."/>
            <person name="Amann R."/>
            <person name="Reinhardt R."/>
        </authorList>
    </citation>
    <scope>NUCLEOTIDE SEQUENCE [LARGE SCALE GENOMIC DNA]</scope>
    <source>
        <strain evidence="3">DSM 10527 / NCIMB 13988 / SH1</strain>
    </source>
</reference>
<dbReference type="EnsemblBacteria" id="CAD72538">
    <property type="protein sequence ID" value="CAD72538"/>
    <property type="gene ID" value="RB2297"/>
</dbReference>
<feature type="region of interest" description="Disordered" evidence="1">
    <location>
        <begin position="65"/>
        <end position="104"/>
    </location>
</feature>
<organism evidence="2 3">
    <name type="scientific">Rhodopirellula baltica (strain DSM 10527 / NCIMB 13988 / SH1)</name>
    <dbReference type="NCBI Taxonomy" id="243090"/>
    <lineage>
        <taxon>Bacteria</taxon>
        <taxon>Pseudomonadati</taxon>
        <taxon>Planctomycetota</taxon>
        <taxon>Planctomycetia</taxon>
        <taxon>Pirellulales</taxon>
        <taxon>Pirellulaceae</taxon>
        <taxon>Rhodopirellula</taxon>
    </lineage>
</organism>
<dbReference type="HOGENOM" id="CLU_2247979_0_0_0"/>